<sequence>MEIVALPLAAAAPFLLWPIERLAPYPHIVEEILKLVLILVILGGPEPAFKKISLGILAGVLFALSESFLYFLNIFQIGQLSLLAQRLILTTLLHGMTMILMILPALRKK</sequence>
<accession>A0A2H0B5K7</accession>
<gene>
    <name evidence="2" type="ORF">COX08_03890</name>
</gene>
<keyword evidence="1" id="KW-0812">Transmembrane</keyword>
<organism evidence="2 3">
    <name type="scientific">Candidatus Beckwithbacteria bacterium CG23_combo_of_CG06-09_8_20_14_all_34_8</name>
    <dbReference type="NCBI Taxonomy" id="1974497"/>
    <lineage>
        <taxon>Bacteria</taxon>
        <taxon>Candidatus Beckwithiibacteriota</taxon>
    </lineage>
</organism>
<evidence type="ECO:0000313" key="2">
    <source>
        <dbReference type="EMBL" id="PIP52911.1"/>
    </source>
</evidence>
<feature type="transmembrane region" description="Helical" evidence="1">
    <location>
        <begin position="87"/>
        <end position="106"/>
    </location>
</feature>
<evidence type="ECO:0000313" key="3">
    <source>
        <dbReference type="Proteomes" id="UP000229459"/>
    </source>
</evidence>
<dbReference type="AlphaFoldDB" id="A0A2H0B5K7"/>
<dbReference type="Proteomes" id="UP000229459">
    <property type="component" value="Unassembled WGS sequence"/>
</dbReference>
<keyword evidence="1" id="KW-0472">Membrane</keyword>
<feature type="transmembrane region" description="Helical" evidence="1">
    <location>
        <begin position="56"/>
        <end position="75"/>
    </location>
</feature>
<reference evidence="2 3" key="1">
    <citation type="submission" date="2017-09" db="EMBL/GenBank/DDBJ databases">
        <title>Depth-based differentiation of microbial function through sediment-hosted aquifers and enrichment of novel symbionts in the deep terrestrial subsurface.</title>
        <authorList>
            <person name="Probst A.J."/>
            <person name="Ladd B."/>
            <person name="Jarett J.K."/>
            <person name="Geller-Mcgrath D.E."/>
            <person name="Sieber C.M."/>
            <person name="Emerson J.B."/>
            <person name="Anantharaman K."/>
            <person name="Thomas B.C."/>
            <person name="Malmstrom R."/>
            <person name="Stieglmeier M."/>
            <person name="Klingl A."/>
            <person name="Woyke T."/>
            <person name="Ryan C.M."/>
            <person name="Banfield J.F."/>
        </authorList>
    </citation>
    <scope>NUCLEOTIDE SEQUENCE [LARGE SCALE GENOMIC DNA]</scope>
    <source>
        <strain evidence="2">CG23_combo_of_CG06-09_8_20_14_all_34_8</strain>
    </source>
</reference>
<name>A0A2H0B5K7_9BACT</name>
<protein>
    <submittedName>
        <fullName evidence="2">Uncharacterized protein</fullName>
    </submittedName>
</protein>
<proteinExistence type="predicted"/>
<dbReference type="EMBL" id="PCSR01000091">
    <property type="protein sequence ID" value="PIP52911.1"/>
    <property type="molecule type" value="Genomic_DNA"/>
</dbReference>
<keyword evidence="1" id="KW-1133">Transmembrane helix</keyword>
<comment type="caution">
    <text evidence="2">The sequence shown here is derived from an EMBL/GenBank/DDBJ whole genome shotgun (WGS) entry which is preliminary data.</text>
</comment>
<evidence type="ECO:0000256" key="1">
    <source>
        <dbReference type="SAM" id="Phobius"/>
    </source>
</evidence>
<feature type="non-terminal residue" evidence="2">
    <location>
        <position position="109"/>
    </location>
</feature>